<dbReference type="SUPFAM" id="SSF47459">
    <property type="entry name" value="HLH, helix-loop-helix DNA-binding domain"/>
    <property type="match status" value="1"/>
</dbReference>
<dbReference type="PANTHER" id="PTHR31945:SF20">
    <property type="entry name" value="TRANSCRIPTION FACTOR DYT1"/>
    <property type="match status" value="1"/>
</dbReference>
<sequence length="256" mass="29321">MDDAEENGFCVTFDDFCDLNNNTNNNNNGGSIRRSMIRKRRYGDSNNNDNDNMNNNQVEEEENEDIIFKSKNLKTERKRREKLSSRLLLLRSLVPNITNMTRACIIDDAITYINQMQIQVETLTQELQAIEAKSNLRLPPPTRAATDQPKVERRRDESDGEEEEEEMMKKCGIQVEVKVSEIGVNKLWMKMIIEKKRGKIMKLIEAINSFGIALLDTNVTTIKGAFIITTSIQGKNGERLGAEETQELMLDMVRAL</sequence>
<dbReference type="PANTHER" id="PTHR31945">
    <property type="entry name" value="TRANSCRIPTION FACTOR SCREAM2-RELATED"/>
    <property type="match status" value="1"/>
</dbReference>
<dbReference type="PROSITE" id="PS50888">
    <property type="entry name" value="BHLH"/>
    <property type="match status" value="1"/>
</dbReference>
<dbReference type="InterPro" id="IPR051358">
    <property type="entry name" value="TF_AMS/ICE1/BHLH6-like"/>
</dbReference>
<organism evidence="7 8">
    <name type="scientific">Acacia crassicarpa</name>
    <name type="common">northern wattle</name>
    <dbReference type="NCBI Taxonomy" id="499986"/>
    <lineage>
        <taxon>Eukaryota</taxon>
        <taxon>Viridiplantae</taxon>
        <taxon>Streptophyta</taxon>
        <taxon>Embryophyta</taxon>
        <taxon>Tracheophyta</taxon>
        <taxon>Spermatophyta</taxon>
        <taxon>Magnoliopsida</taxon>
        <taxon>eudicotyledons</taxon>
        <taxon>Gunneridae</taxon>
        <taxon>Pentapetalae</taxon>
        <taxon>rosids</taxon>
        <taxon>fabids</taxon>
        <taxon>Fabales</taxon>
        <taxon>Fabaceae</taxon>
        <taxon>Caesalpinioideae</taxon>
        <taxon>mimosoid clade</taxon>
        <taxon>Acacieae</taxon>
        <taxon>Acacia</taxon>
    </lineage>
</organism>
<evidence type="ECO:0000256" key="2">
    <source>
        <dbReference type="ARBA" id="ARBA00023015"/>
    </source>
</evidence>
<dbReference type="Pfam" id="PF00010">
    <property type="entry name" value="HLH"/>
    <property type="match status" value="1"/>
</dbReference>
<evidence type="ECO:0000313" key="8">
    <source>
        <dbReference type="Proteomes" id="UP001293593"/>
    </source>
</evidence>
<feature type="region of interest" description="Disordered" evidence="5">
    <location>
        <begin position="134"/>
        <end position="167"/>
    </location>
</feature>
<proteinExistence type="predicted"/>
<evidence type="ECO:0000256" key="1">
    <source>
        <dbReference type="ARBA" id="ARBA00004123"/>
    </source>
</evidence>
<dbReference type="EMBL" id="JAWXYG010000014">
    <property type="protein sequence ID" value="KAK4254021.1"/>
    <property type="molecule type" value="Genomic_DNA"/>
</dbReference>
<keyword evidence="2" id="KW-0805">Transcription regulation</keyword>
<gene>
    <name evidence="7" type="ORF">QN277_009456</name>
</gene>
<feature type="compositionally biased region" description="Low complexity" evidence="5">
    <location>
        <begin position="46"/>
        <end position="57"/>
    </location>
</feature>
<accession>A0AAE1MBV8</accession>
<dbReference type="GO" id="GO:0003700">
    <property type="term" value="F:DNA-binding transcription factor activity"/>
    <property type="evidence" value="ECO:0007669"/>
    <property type="project" value="TreeGrafter"/>
</dbReference>
<comment type="caution">
    <text evidence="7">The sequence shown here is derived from an EMBL/GenBank/DDBJ whole genome shotgun (WGS) entry which is preliminary data.</text>
</comment>
<dbReference type="InterPro" id="IPR011598">
    <property type="entry name" value="bHLH_dom"/>
</dbReference>
<keyword evidence="3" id="KW-0804">Transcription</keyword>
<keyword evidence="4" id="KW-0539">Nucleus</keyword>
<dbReference type="Proteomes" id="UP001293593">
    <property type="component" value="Unassembled WGS sequence"/>
</dbReference>
<dbReference type="GO" id="GO:0005634">
    <property type="term" value="C:nucleus"/>
    <property type="evidence" value="ECO:0007669"/>
    <property type="project" value="UniProtKB-SubCell"/>
</dbReference>
<reference evidence="7" key="1">
    <citation type="submission" date="2023-10" db="EMBL/GenBank/DDBJ databases">
        <title>Chromosome-level genome of the transformable northern wattle, Acacia crassicarpa.</title>
        <authorList>
            <person name="Massaro I."/>
            <person name="Sinha N.R."/>
            <person name="Poethig S."/>
            <person name="Leichty A.R."/>
        </authorList>
    </citation>
    <scope>NUCLEOTIDE SEQUENCE</scope>
    <source>
        <strain evidence="7">Acra3RX</strain>
        <tissue evidence="7">Leaf</tissue>
    </source>
</reference>
<evidence type="ECO:0000256" key="5">
    <source>
        <dbReference type="SAM" id="MobiDB-lite"/>
    </source>
</evidence>
<feature type="domain" description="BHLH" evidence="6">
    <location>
        <begin position="67"/>
        <end position="116"/>
    </location>
</feature>
<dbReference type="GO" id="GO:0043565">
    <property type="term" value="F:sequence-specific DNA binding"/>
    <property type="evidence" value="ECO:0007669"/>
    <property type="project" value="TreeGrafter"/>
</dbReference>
<dbReference type="GO" id="GO:0046983">
    <property type="term" value="F:protein dimerization activity"/>
    <property type="evidence" value="ECO:0007669"/>
    <property type="project" value="InterPro"/>
</dbReference>
<protein>
    <recommendedName>
        <fullName evidence="6">BHLH domain-containing protein</fullName>
    </recommendedName>
</protein>
<dbReference type="SMART" id="SM00353">
    <property type="entry name" value="HLH"/>
    <property type="match status" value="1"/>
</dbReference>
<dbReference type="InterPro" id="IPR054502">
    <property type="entry name" value="bHLH-TF_ACT-like_plant"/>
</dbReference>
<keyword evidence="8" id="KW-1185">Reference proteome</keyword>
<name>A0AAE1MBV8_9FABA</name>
<evidence type="ECO:0000313" key="7">
    <source>
        <dbReference type="EMBL" id="KAK4254021.1"/>
    </source>
</evidence>
<comment type="subcellular location">
    <subcellularLocation>
        <location evidence="1">Nucleus</location>
    </subcellularLocation>
</comment>
<feature type="region of interest" description="Disordered" evidence="5">
    <location>
        <begin position="24"/>
        <end position="63"/>
    </location>
</feature>
<evidence type="ECO:0000256" key="3">
    <source>
        <dbReference type="ARBA" id="ARBA00023163"/>
    </source>
</evidence>
<dbReference type="InterPro" id="IPR036638">
    <property type="entry name" value="HLH_DNA-bd_sf"/>
</dbReference>
<dbReference type="AlphaFoldDB" id="A0AAE1MBV8"/>
<dbReference type="Gene3D" id="4.10.280.10">
    <property type="entry name" value="Helix-loop-helix DNA-binding domain"/>
    <property type="match status" value="1"/>
</dbReference>
<dbReference type="Pfam" id="PF22754">
    <property type="entry name" value="bHLH-TF_ACT-like_plant"/>
    <property type="match status" value="1"/>
</dbReference>
<evidence type="ECO:0000256" key="4">
    <source>
        <dbReference type="ARBA" id="ARBA00023242"/>
    </source>
</evidence>
<evidence type="ECO:0000259" key="6">
    <source>
        <dbReference type="PROSITE" id="PS50888"/>
    </source>
</evidence>